<dbReference type="RefSeq" id="WP_012926764.1">
    <property type="nucleotide sequence ID" value="NC_013730.1"/>
</dbReference>
<feature type="signal peptide" evidence="1">
    <location>
        <begin position="1"/>
        <end position="22"/>
    </location>
</feature>
<keyword evidence="4" id="KW-1185">Reference proteome</keyword>
<organism evidence="3 4">
    <name type="scientific">Spirosoma linguale (strain ATCC 33905 / DSM 74 / LMG 10896 / Claus 1)</name>
    <dbReference type="NCBI Taxonomy" id="504472"/>
    <lineage>
        <taxon>Bacteria</taxon>
        <taxon>Pseudomonadati</taxon>
        <taxon>Bacteroidota</taxon>
        <taxon>Cytophagia</taxon>
        <taxon>Cytophagales</taxon>
        <taxon>Cytophagaceae</taxon>
        <taxon>Spirosoma</taxon>
    </lineage>
</organism>
<proteinExistence type="predicted"/>
<sequence length="543" mass="59943">MTHSSALLLALLVGHLACFGQVAPQKTSQQIDSILAEWQTGQGPGCAVAISRNDSILYSRGFGLANLEDAVPNSPQSVYYLASLAKQFTGYCLALLIRDGNLKPDDDVRTYLPWLPDYGRKISVANLLYHTSGLRDQFTLLPFVGFNLDGQLSQEMALGLIKKQRTLNFPPGEKFSYCNTNYILLAEILSKVSGKSLAAFADSAIFRPLQMNSSRFVRSSTEIIKNRANSYAGVASAYGNVSHNIYTQGDGGLFSSVSDMAKWMRHLYQLNEKDSALFQLLTTPGRLNNGHPLAYAMGIIPDQYGHYRRLMHKGALAGYKNFMAIYPQPKLGIIILTNGDDGPKTNRAMEAILGVLLPLPPAANWPTETRKTVVIPAELAGDYITHSGSQIHITLKEGKLFDGDLELSSHTDHRFRQIANPQSHYHFIKVAKGYGLEVEKPGPNAAAVYRTIPSTEKAVLKDFIGSYSTTEVDFNFTISLSKGRLWLSNNRHGRHELRTVGANDLYTDLFFVDHFVAIRSEKGKITALEYASGDTAGLLFEKH</sequence>
<gene>
    <name evidence="3" type="ordered locus">Slin_2198</name>
</gene>
<dbReference type="SUPFAM" id="SSF56601">
    <property type="entry name" value="beta-lactamase/transpeptidase-like"/>
    <property type="match status" value="1"/>
</dbReference>
<name>D2QEG8_SPILD</name>
<dbReference type="InterPro" id="IPR001466">
    <property type="entry name" value="Beta-lactam-related"/>
</dbReference>
<keyword evidence="1" id="KW-0732">Signal</keyword>
<dbReference type="Proteomes" id="UP000002028">
    <property type="component" value="Chromosome"/>
</dbReference>
<dbReference type="STRING" id="504472.Slin_2198"/>
<evidence type="ECO:0000259" key="2">
    <source>
        <dbReference type="Pfam" id="PF00144"/>
    </source>
</evidence>
<protein>
    <submittedName>
        <fullName evidence="3">Beta-lactamase</fullName>
    </submittedName>
</protein>
<evidence type="ECO:0000313" key="4">
    <source>
        <dbReference type="Proteomes" id="UP000002028"/>
    </source>
</evidence>
<dbReference type="Pfam" id="PF00144">
    <property type="entry name" value="Beta-lactamase"/>
    <property type="match status" value="1"/>
</dbReference>
<accession>D2QEG8</accession>
<dbReference type="AlphaFoldDB" id="D2QEG8"/>
<dbReference type="KEGG" id="sli:Slin_2198"/>
<dbReference type="InterPro" id="IPR050491">
    <property type="entry name" value="AmpC-like"/>
</dbReference>
<dbReference type="eggNOG" id="COG1680">
    <property type="taxonomic scope" value="Bacteria"/>
</dbReference>
<evidence type="ECO:0000313" key="3">
    <source>
        <dbReference type="EMBL" id="ADB38220.1"/>
    </source>
</evidence>
<dbReference type="PANTHER" id="PTHR46825">
    <property type="entry name" value="D-ALANYL-D-ALANINE-CARBOXYPEPTIDASE/ENDOPEPTIDASE AMPH"/>
    <property type="match status" value="1"/>
</dbReference>
<feature type="chain" id="PRO_5003034662" evidence="1">
    <location>
        <begin position="23"/>
        <end position="543"/>
    </location>
</feature>
<feature type="domain" description="Beta-lactamase-related" evidence="2">
    <location>
        <begin position="38"/>
        <end position="347"/>
    </location>
</feature>
<dbReference type="PANTHER" id="PTHR46825:SF9">
    <property type="entry name" value="BETA-LACTAMASE-RELATED DOMAIN-CONTAINING PROTEIN"/>
    <property type="match status" value="1"/>
</dbReference>
<dbReference type="Gene3D" id="3.40.710.10">
    <property type="entry name" value="DD-peptidase/beta-lactamase superfamily"/>
    <property type="match status" value="1"/>
</dbReference>
<evidence type="ECO:0000256" key="1">
    <source>
        <dbReference type="SAM" id="SignalP"/>
    </source>
</evidence>
<reference evidence="3 4" key="1">
    <citation type="journal article" date="2010" name="Stand. Genomic Sci.">
        <title>Complete genome sequence of Spirosoma linguale type strain (1).</title>
        <authorList>
            <person name="Lail K."/>
            <person name="Sikorski J."/>
            <person name="Saunders E."/>
            <person name="Lapidus A."/>
            <person name="Glavina Del Rio T."/>
            <person name="Copeland A."/>
            <person name="Tice H."/>
            <person name="Cheng J.-F."/>
            <person name="Lucas S."/>
            <person name="Nolan M."/>
            <person name="Bruce D."/>
            <person name="Goodwin L."/>
            <person name="Pitluck S."/>
            <person name="Ivanova N."/>
            <person name="Mavromatis K."/>
            <person name="Ovchinnikova G."/>
            <person name="Pati A."/>
            <person name="Chen A."/>
            <person name="Palaniappan K."/>
            <person name="Land M."/>
            <person name="Hauser L."/>
            <person name="Chang Y.-J."/>
            <person name="Jeffries C.D."/>
            <person name="Chain P."/>
            <person name="Brettin T."/>
            <person name="Detter J.C."/>
            <person name="Schuetze A."/>
            <person name="Rohde M."/>
            <person name="Tindall B.J."/>
            <person name="Goeker M."/>
            <person name="Bristow J."/>
            <person name="Eisen J.A."/>
            <person name="Markowitz V."/>
            <person name="Hugenholtz P."/>
            <person name="Kyrpides N.C."/>
            <person name="Klenk H.-P."/>
            <person name="Chen F."/>
        </authorList>
    </citation>
    <scope>NUCLEOTIDE SEQUENCE [LARGE SCALE GENOMIC DNA]</scope>
    <source>
        <strain evidence="4">ATCC 33905 / DSM 74 / LMG 10896 / Claus 1</strain>
    </source>
</reference>
<dbReference type="InterPro" id="IPR012338">
    <property type="entry name" value="Beta-lactam/transpept-like"/>
</dbReference>
<dbReference type="HOGENOM" id="CLU_020027_0_4_10"/>
<dbReference type="EMBL" id="CP001769">
    <property type="protein sequence ID" value="ADB38220.1"/>
    <property type="molecule type" value="Genomic_DNA"/>
</dbReference>